<evidence type="ECO:0000313" key="3">
    <source>
        <dbReference type="Proteomes" id="UP000762676"/>
    </source>
</evidence>
<keyword evidence="1" id="KW-1133">Transmembrane helix</keyword>
<name>A0AAV4J8X3_9GAST</name>
<organism evidence="2 3">
    <name type="scientific">Elysia marginata</name>
    <dbReference type="NCBI Taxonomy" id="1093978"/>
    <lineage>
        <taxon>Eukaryota</taxon>
        <taxon>Metazoa</taxon>
        <taxon>Spiralia</taxon>
        <taxon>Lophotrochozoa</taxon>
        <taxon>Mollusca</taxon>
        <taxon>Gastropoda</taxon>
        <taxon>Heterobranchia</taxon>
        <taxon>Euthyneura</taxon>
        <taxon>Panpulmonata</taxon>
        <taxon>Sacoglossa</taxon>
        <taxon>Placobranchoidea</taxon>
        <taxon>Plakobranchidae</taxon>
        <taxon>Elysia</taxon>
    </lineage>
</organism>
<feature type="transmembrane region" description="Helical" evidence="1">
    <location>
        <begin position="48"/>
        <end position="67"/>
    </location>
</feature>
<proteinExistence type="predicted"/>
<comment type="caution">
    <text evidence="2">The sequence shown here is derived from an EMBL/GenBank/DDBJ whole genome shotgun (WGS) entry which is preliminary data.</text>
</comment>
<gene>
    <name evidence="2" type="ORF">ElyMa_006847100</name>
</gene>
<dbReference type="EMBL" id="BMAT01013693">
    <property type="protein sequence ID" value="GFS18403.1"/>
    <property type="molecule type" value="Genomic_DNA"/>
</dbReference>
<dbReference type="Proteomes" id="UP000762676">
    <property type="component" value="Unassembled WGS sequence"/>
</dbReference>
<keyword evidence="1" id="KW-0472">Membrane</keyword>
<accession>A0AAV4J8X3</accession>
<reference evidence="2 3" key="1">
    <citation type="journal article" date="2021" name="Elife">
        <title>Chloroplast acquisition without the gene transfer in kleptoplastic sea slugs, Plakobranchus ocellatus.</title>
        <authorList>
            <person name="Maeda T."/>
            <person name="Takahashi S."/>
            <person name="Yoshida T."/>
            <person name="Shimamura S."/>
            <person name="Takaki Y."/>
            <person name="Nagai Y."/>
            <person name="Toyoda A."/>
            <person name="Suzuki Y."/>
            <person name="Arimoto A."/>
            <person name="Ishii H."/>
            <person name="Satoh N."/>
            <person name="Nishiyama T."/>
            <person name="Hasebe M."/>
            <person name="Maruyama T."/>
            <person name="Minagawa J."/>
            <person name="Obokata J."/>
            <person name="Shigenobu S."/>
        </authorList>
    </citation>
    <scope>NUCLEOTIDE SEQUENCE [LARGE SCALE GENOMIC DNA]</scope>
</reference>
<dbReference type="AlphaFoldDB" id="A0AAV4J8X3"/>
<sequence>MPDTRRISCLYQFQSPWFDSAGDRTTHLPISEQVSYRSATEPVVGRNVVVVVVVVVVAPAAAVVVVTV</sequence>
<keyword evidence="1" id="KW-0812">Transmembrane</keyword>
<protein>
    <submittedName>
        <fullName evidence="2">Uncharacterized protein</fullName>
    </submittedName>
</protein>
<evidence type="ECO:0000256" key="1">
    <source>
        <dbReference type="SAM" id="Phobius"/>
    </source>
</evidence>
<evidence type="ECO:0000313" key="2">
    <source>
        <dbReference type="EMBL" id="GFS18403.1"/>
    </source>
</evidence>
<keyword evidence="3" id="KW-1185">Reference proteome</keyword>